<evidence type="ECO:0000313" key="1">
    <source>
        <dbReference type="EMBL" id="MBA4637059.1"/>
    </source>
</evidence>
<sequence length="143" mass="16505">MRSYCNMNSEMRTIIKMKAFSIKNKNKKSSLILDFCQSFTLAFIANPNSYLNPNSPNCVINEVEGPPNSAISSNHRRLIRFCTAAHTPIVPELRQGFLKPKNPPGARKQRPQMLHWRTLNSVGSYLGWLVIKRRSWWSQLSRE</sequence>
<dbReference type="EMBL" id="GISG01102770">
    <property type="protein sequence ID" value="MBA4637059.1"/>
    <property type="molecule type" value="Transcribed_RNA"/>
</dbReference>
<name>A0A7C8Z8Y5_OPUST</name>
<reference evidence="1" key="1">
    <citation type="journal article" date="2013" name="J. Plant Res.">
        <title>Effect of fungi and light on seed germination of three Opuntia species from semiarid lands of central Mexico.</title>
        <authorList>
            <person name="Delgado-Sanchez P."/>
            <person name="Jimenez-Bremont J.F."/>
            <person name="Guerrero-Gonzalez Mde L."/>
            <person name="Flores J."/>
        </authorList>
    </citation>
    <scope>NUCLEOTIDE SEQUENCE</scope>
    <source>
        <tissue evidence="1">Cladode</tissue>
    </source>
</reference>
<proteinExistence type="predicted"/>
<organism evidence="1">
    <name type="scientific">Opuntia streptacantha</name>
    <name type="common">Prickly pear cactus</name>
    <name type="synonym">Opuntia cardona</name>
    <dbReference type="NCBI Taxonomy" id="393608"/>
    <lineage>
        <taxon>Eukaryota</taxon>
        <taxon>Viridiplantae</taxon>
        <taxon>Streptophyta</taxon>
        <taxon>Embryophyta</taxon>
        <taxon>Tracheophyta</taxon>
        <taxon>Spermatophyta</taxon>
        <taxon>Magnoliopsida</taxon>
        <taxon>eudicotyledons</taxon>
        <taxon>Gunneridae</taxon>
        <taxon>Pentapetalae</taxon>
        <taxon>Caryophyllales</taxon>
        <taxon>Cactineae</taxon>
        <taxon>Cactaceae</taxon>
        <taxon>Opuntioideae</taxon>
        <taxon>Opuntia</taxon>
    </lineage>
</organism>
<accession>A0A7C8Z8Y5</accession>
<dbReference type="AlphaFoldDB" id="A0A7C8Z8Y5"/>
<reference evidence="1" key="2">
    <citation type="submission" date="2020-07" db="EMBL/GenBank/DDBJ databases">
        <authorList>
            <person name="Vera ALvarez R."/>
            <person name="Arias-Moreno D.M."/>
            <person name="Jimenez-Jacinto V."/>
            <person name="Jimenez-Bremont J.F."/>
            <person name="Swaminathan K."/>
            <person name="Moose S.P."/>
            <person name="Guerrero-Gonzalez M.L."/>
            <person name="Marino-Ramirez L."/>
            <person name="Landsman D."/>
            <person name="Rodriguez-Kessler M."/>
            <person name="Delgado-Sanchez P."/>
        </authorList>
    </citation>
    <scope>NUCLEOTIDE SEQUENCE</scope>
    <source>
        <tissue evidence="1">Cladode</tissue>
    </source>
</reference>
<protein>
    <submittedName>
        <fullName evidence="1">Uncharacterized protein</fullName>
    </submittedName>
</protein>